<evidence type="ECO:0000313" key="3">
    <source>
        <dbReference type="WBParaSite" id="GPUH_0000341401-mRNA-1"/>
    </source>
</evidence>
<dbReference type="AlphaFoldDB" id="A0A183D3W7"/>
<protein>
    <submittedName>
        <fullName evidence="3">EGF-like domain-containing protein</fullName>
    </submittedName>
</protein>
<accession>A0A183D3W7</accession>
<dbReference type="EMBL" id="UYRT01005823">
    <property type="protein sequence ID" value="VDK39449.1"/>
    <property type="molecule type" value="Genomic_DNA"/>
</dbReference>
<reference evidence="1 2" key="2">
    <citation type="submission" date="2018-11" db="EMBL/GenBank/DDBJ databases">
        <authorList>
            <consortium name="Pathogen Informatics"/>
        </authorList>
    </citation>
    <scope>NUCLEOTIDE SEQUENCE [LARGE SCALE GENOMIC DNA]</scope>
</reference>
<dbReference type="Proteomes" id="UP000271098">
    <property type="component" value="Unassembled WGS sequence"/>
</dbReference>
<evidence type="ECO:0000313" key="1">
    <source>
        <dbReference type="EMBL" id="VDK39449.1"/>
    </source>
</evidence>
<name>A0A183D3W7_9BILA</name>
<dbReference type="WBParaSite" id="GPUH_0000341401-mRNA-1">
    <property type="protein sequence ID" value="GPUH_0000341401-mRNA-1"/>
    <property type="gene ID" value="GPUH_0000341401"/>
</dbReference>
<keyword evidence="2" id="KW-1185">Reference proteome</keyword>
<gene>
    <name evidence="1" type="ORF">GPUH_LOCUS3408</name>
</gene>
<reference evidence="3" key="1">
    <citation type="submission" date="2016-06" db="UniProtKB">
        <authorList>
            <consortium name="WormBaseParasite"/>
        </authorList>
    </citation>
    <scope>IDENTIFICATION</scope>
</reference>
<sequence length="90" mass="9600">MVEEFGAVTEFRGHLSNTAKDDTGVEATTAAPRCTDKSMCELSGHDLCSGFLCNGTLRCWCLTVTAIAGLGSNESGLDGKLKFKRRLGLQ</sequence>
<proteinExistence type="predicted"/>
<evidence type="ECO:0000313" key="2">
    <source>
        <dbReference type="Proteomes" id="UP000271098"/>
    </source>
</evidence>
<organism evidence="3">
    <name type="scientific">Gongylonema pulchrum</name>
    <dbReference type="NCBI Taxonomy" id="637853"/>
    <lineage>
        <taxon>Eukaryota</taxon>
        <taxon>Metazoa</taxon>
        <taxon>Ecdysozoa</taxon>
        <taxon>Nematoda</taxon>
        <taxon>Chromadorea</taxon>
        <taxon>Rhabditida</taxon>
        <taxon>Spirurina</taxon>
        <taxon>Spiruromorpha</taxon>
        <taxon>Spiruroidea</taxon>
        <taxon>Gongylonematidae</taxon>
        <taxon>Gongylonema</taxon>
    </lineage>
</organism>